<feature type="signal peptide" evidence="1">
    <location>
        <begin position="1"/>
        <end position="23"/>
    </location>
</feature>
<evidence type="ECO:0008006" key="4">
    <source>
        <dbReference type="Google" id="ProtNLM"/>
    </source>
</evidence>
<proteinExistence type="predicted"/>
<organism evidence="2 3">
    <name type="scientific">[Mycoplasma] anseris</name>
    <dbReference type="NCBI Taxonomy" id="92400"/>
    <lineage>
        <taxon>Bacteria</taxon>
        <taxon>Bacillati</taxon>
        <taxon>Mycoplasmatota</taxon>
        <taxon>Mycoplasmoidales</taxon>
        <taxon>Metamycoplasmataceae</taxon>
        <taxon>Metamycoplasma</taxon>
    </lineage>
</organism>
<gene>
    <name evidence="2" type="ORF">DP065_01830</name>
</gene>
<accession>A0A2Z4NDK3</accession>
<keyword evidence="3" id="KW-1185">Reference proteome</keyword>
<dbReference type="KEGG" id="mane:DP065_01830"/>
<dbReference type="RefSeq" id="WP_033178530.1">
    <property type="nucleotide sequence ID" value="NZ_CP030140.1"/>
</dbReference>
<keyword evidence="1" id="KW-0732">Signal</keyword>
<evidence type="ECO:0000313" key="3">
    <source>
        <dbReference type="Proteomes" id="UP000250218"/>
    </source>
</evidence>
<protein>
    <recommendedName>
        <fullName evidence="4">Lipoprotein</fullName>
    </recommendedName>
</protein>
<feature type="chain" id="PRO_5016387710" description="Lipoprotein" evidence="1">
    <location>
        <begin position="24"/>
        <end position="357"/>
    </location>
</feature>
<dbReference type="EMBL" id="CP030140">
    <property type="protein sequence ID" value="AWX69485.1"/>
    <property type="molecule type" value="Genomic_DNA"/>
</dbReference>
<sequence length="357" mass="42544">MKKELGFLLMSGLPIVASFSSIACYTTTKPATKEELNAKINSIIEEEWTRFPILPGYKIDGPFVQEDQAIMTKEQFDHQLRSFLEEGIKPNISNINSLSTYWNEKRTSFFKTKLDWNINNLFNHYLVQFQAFQKEKIDNGVLNNGMAEVKRFDSYLSNKEYLDLMNYINNFYLNFISQQIKITKRKEELKSIIFKQHIFLIYNYWNNETNQPLNEPVLLETKKYDLAKKFNVYFNLQWQTYDEMEVYIESKSKEIVDNEINPIFEEVWLKTAKAIGITSNSGFSKWIIDNIKDAESENPEIQNHIKEYNLFLELYNYHLNNNTFEPNHNHAVIYESLKNWIKRSWDVYRLEILKKVN</sequence>
<dbReference type="Proteomes" id="UP000250218">
    <property type="component" value="Chromosome"/>
</dbReference>
<evidence type="ECO:0000313" key="2">
    <source>
        <dbReference type="EMBL" id="AWX69485.1"/>
    </source>
</evidence>
<reference evidence="3" key="1">
    <citation type="submission" date="2018-06" db="EMBL/GenBank/DDBJ databases">
        <title>Complete genome sequences of Mycoplasma anatis, M. anseris and M. cloacale type strains.</title>
        <authorList>
            <person name="Grozner D."/>
            <person name="Forro B."/>
            <person name="Sulyok K.M."/>
            <person name="Marton S."/>
            <person name="Kreizinger Z."/>
            <person name="Banyai K."/>
            <person name="Gyuranecz M."/>
        </authorList>
    </citation>
    <scope>NUCLEOTIDE SEQUENCE [LARGE SCALE GENOMIC DNA]</scope>
    <source>
        <strain evidence="3">ATCC 49234</strain>
    </source>
</reference>
<dbReference type="PROSITE" id="PS51257">
    <property type="entry name" value="PROKAR_LIPOPROTEIN"/>
    <property type="match status" value="1"/>
</dbReference>
<evidence type="ECO:0000256" key="1">
    <source>
        <dbReference type="SAM" id="SignalP"/>
    </source>
</evidence>
<dbReference type="AlphaFoldDB" id="A0A2Z4NDK3"/>
<name>A0A2Z4NDK3_9BACT</name>